<dbReference type="EMBL" id="JACAZH010000005">
    <property type="protein sequence ID" value="KAF7367648.1"/>
    <property type="molecule type" value="Genomic_DNA"/>
</dbReference>
<dbReference type="Proteomes" id="UP000623467">
    <property type="component" value="Unassembled WGS sequence"/>
</dbReference>
<name>A0A8H7DD18_9AGAR</name>
<comment type="caution">
    <text evidence="1">The sequence shown here is derived from an EMBL/GenBank/DDBJ whole genome shotgun (WGS) entry which is preliminary data.</text>
</comment>
<protein>
    <submittedName>
        <fullName evidence="1">Uncharacterized protein</fullName>
    </submittedName>
</protein>
<sequence length="629" mass="70880">MSATSNVHVQVNEDIFSCVLEHISDARTLHALLAALPKSHPLFHVGLTRLWQLPIHLDSYDAQASAASQKVLDYLLDADVDRLPLAESVRHLVVAVEHEPRIFYQRRRIQPVFTWPEDLVALHARLLDLFPRLVNLESLDYHSFPGADMKSEHVEPLRHLRKLQSFGVDCALRSRDYEIPAGMAPGDLSRQFDAENWEMEPFLSTIGPAMTSLEFRHVNHTFFAALARQTDLFTSYEALEHLKIDITEGVWDWQGGGSPAMGASPEFTFPFLGFPSIKRFDLVVCDQTLSGFHKGPMNMVHSHLLTDLSLDVRHSIFWMAFKWIHLFEHLSPSDFPALSRLEIKDNTRNTTRYRWESKQGEWARPGRAYLGLVSPFLGSIGSGFLPKLSTLWVDEKSLLPPALIPLSEMESILPGWSVHQLLDRAPTSSDEPLDLGPWWEALGAAFEQLESLRVGFGAITHLDAEPILGLCDPTKLTQFGFEWDWKNYGRDEPLSPVLLEHLARFLKLTDVHILFPRPETHLPGIPDPVVSARTVDDVKSIFNCNGSICRVGIGNSVVWERHPSEPSAILLVSDGSVAPNPAVSKFYHAGFMPKPLKPDIDNSDNAIPLRPARGKEIEQLRDLLHRILT</sequence>
<organism evidence="1 2">
    <name type="scientific">Mycena sanguinolenta</name>
    <dbReference type="NCBI Taxonomy" id="230812"/>
    <lineage>
        <taxon>Eukaryota</taxon>
        <taxon>Fungi</taxon>
        <taxon>Dikarya</taxon>
        <taxon>Basidiomycota</taxon>
        <taxon>Agaricomycotina</taxon>
        <taxon>Agaricomycetes</taxon>
        <taxon>Agaricomycetidae</taxon>
        <taxon>Agaricales</taxon>
        <taxon>Marasmiineae</taxon>
        <taxon>Mycenaceae</taxon>
        <taxon>Mycena</taxon>
    </lineage>
</organism>
<evidence type="ECO:0000313" key="1">
    <source>
        <dbReference type="EMBL" id="KAF7367648.1"/>
    </source>
</evidence>
<proteinExistence type="predicted"/>
<dbReference type="AlphaFoldDB" id="A0A8H7DD18"/>
<dbReference type="OrthoDB" id="3015518at2759"/>
<accession>A0A8H7DD18</accession>
<evidence type="ECO:0000313" key="2">
    <source>
        <dbReference type="Proteomes" id="UP000623467"/>
    </source>
</evidence>
<reference evidence="1" key="1">
    <citation type="submission" date="2020-05" db="EMBL/GenBank/DDBJ databases">
        <title>Mycena genomes resolve the evolution of fungal bioluminescence.</title>
        <authorList>
            <person name="Tsai I.J."/>
        </authorList>
    </citation>
    <scope>NUCLEOTIDE SEQUENCE</scope>
    <source>
        <strain evidence="1">160909Yilan</strain>
    </source>
</reference>
<gene>
    <name evidence="1" type="ORF">MSAN_00828400</name>
</gene>
<keyword evidence="2" id="KW-1185">Reference proteome</keyword>